<keyword evidence="4" id="KW-1185">Reference proteome</keyword>
<evidence type="ECO:0000256" key="1">
    <source>
        <dbReference type="SAM" id="MobiDB-lite"/>
    </source>
</evidence>
<keyword evidence="2" id="KW-0732">Signal</keyword>
<dbReference type="RefSeq" id="WP_096326392.1">
    <property type="nucleotide sequence ID" value="NZ_FOMX01000015.1"/>
</dbReference>
<feature type="chain" id="PRO_5011583476" evidence="2">
    <location>
        <begin position="29"/>
        <end position="493"/>
    </location>
</feature>
<dbReference type="AlphaFoldDB" id="A0A1I2BFC5"/>
<evidence type="ECO:0000256" key="2">
    <source>
        <dbReference type="SAM" id="SignalP"/>
    </source>
</evidence>
<organism evidence="3 4">
    <name type="scientific">Nannocystis exedens</name>
    <dbReference type="NCBI Taxonomy" id="54"/>
    <lineage>
        <taxon>Bacteria</taxon>
        <taxon>Pseudomonadati</taxon>
        <taxon>Myxococcota</taxon>
        <taxon>Polyangia</taxon>
        <taxon>Nannocystales</taxon>
        <taxon>Nannocystaceae</taxon>
        <taxon>Nannocystis</taxon>
    </lineage>
</organism>
<feature type="compositionally biased region" description="Low complexity" evidence="1">
    <location>
        <begin position="26"/>
        <end position="84"/>
    </location>
</feature>
<accession>A0A1I2BFC5</accession>
<dbReference type="Proteomes" id="UP000199400">
    <property type="component" value="Unassembled WGS sequence"/>
</dbReference>
<feature type="signal peptide" evidence="2">
    <location>
        <begin position="1"/>
        <end position="28"/>
    </location>
</feature>
<sequence>MTRRNVVTCALAGSFALACGGGSGGTDAATTSSTSSTADPGTTTTTTTTTTGDLTTTTSTPGTTEPAPTTGPTTEPDTTTGAPDNLQMSVTQYGITWTFDAPRPVGQFVTGDWWVVGPVTIVSVDPAPTPGRNGSMLDPVGSQDYDSRAGNHADGLRVSFPLAVEGTRSLVSAISHPEEPECLQGNSDGWMTYDGDCQRGPIATQAILTVVAEAPPADAFRPPYAGADKPFHRAGDVCWSALPKLAAPGDTPAPAALLRHVERPWIDHLRTWEIQHGCATLNMYCYGREVGDIVATLAAYVLLDTPDQQELARRLVQLGIDNYGVLQAGGNWDANGGHSNGRKFPIVFAGTLLGDAAMASPGTDIGNEDEMTYYGADDKALWGRACDDDCYLPNGCQYGGDCQAGAKDCRDPAGLVDGCSDYRNCCTSHTWVGEALAIHALNAKTAWAHDAFFDYVDRWVAGDVEGGGGASNEFVATMWSTYRDAAPTVTACP</sequence>
<gene>
    <name evidence="3" type="ORF">SAMN02745121_04640</name>
</gene>
<evidence type="ECO:0000313" key="3">
    <source>
        <dbReference type="EMBL" id="SFE54588.1"/>
    </source>
</evidence>
<feature type="region of interest" description="Disordered" evidence="1">
    <location>
        <begin position="20"/>
        <end position="85"/>
    </location>
</feature>
<dbReference type="EMBL" id="FOMX01000015">
    <property type="protein sequence ID" value="SFE54588.1"/>
    <property type="molecule type" value="Genomic_DNA"/>
</dbReference>
<protein>
    <submittedName>
        <fullName evidence="3">Uncharacterized protein</fullName>
    </submittedName>
</protein>
<name>A0A1I2BFC5_9BACT</name>
<proteinExistence type="predicted"/>
<dbReference type="OrthoDB" id="1410809at2"/>
<reference evidence="4" key="1">
    <citation type="submission" date="2016-10" db="EMBL/GenBank/DDBJ databases">
        <authorList>
            <person name="Varghese N."/>
            <person name="Submissions S."/>
        </authorList>
    </citation>
    <scope>NUCLEOTIDE SEQUENCE [LARGE SCALE GENOMIC DNA]</scope>
    <source>
        <strain evidence="4">ATCC 25963</strain>
    </source>
</reference>
<dbReference type="PROSITE" id="PS51257">
    <property type="entry name" value="PROKAR_LIPOPROTEIN"/>
    <property type="match status" value="1"/>
</dbReference>
<evidence type="ECO:0000313" key="4">
    <source>
        <dbReference type="Proteomes" id="UP000199400"/>
    </source>
</evidence>